<dbReference type="InterPro" id="IPR017927">
    <property type="entry name" value="FAD-bd_FR_type"/>
</dbReference>
<organism evidence="12 13">
    <name type="scientific">Rhizorhabdus dicambivorans</name>
    <dbReference type="NCBI Taxonomy" id="1850238"/>
    <lineage>
        <taxon>Bacteria</taxon>
        <taxon>Pseudomonadati</taxon>
        <taxon>Pseudomonadota</taxon>
        <taxon>Alphaproteobacteria</taxon>
        <taxon>Sphingomonadales</taxon>
        <taxon>Sphingomonadaceae</taxon>
        <taxon>Rhizorhabdus</taxon>
    </lineage>
</organism>
<dbReference type="PROSITE" id="PS51085">
    <property type="entry name" value="2FE2S_FER_2"/>
    <property type="match status" value="1"/>
</dbReference>
<feature type="domain" description="2Fe-2S ferredoxin-type" evidence="10">
    <location>
        <begin position="253"/>
        <end position="340"/>
    </location>
</feature>
<dbReference type="Gene3D" id="3.40.50.80">
    <property type="entry name" value="Nucleotide-binding domain of ferredoxin-NADP reductase (FNR) module"/>
    <property type="match status" value="1"/>
</dbReference>
<gene>
    <name evidence="12" type="ORF">COO09_06580</name>
</gene>
<evidence type="ECO:0000256" key="6">
    <source>
        <dbReference type="ARBA" id="ARBA00023002"/>
    </source>
</evidence>
<dbReference type="GO" id="GO:0016491">
    <property type="term" value="F:oxidoreductase activity"/>
    <property type="evidence" value="ECO:0007669"/>
    <property type="project" value="UniProtKB-KW"/>
</dbReference>
<evidence type="ECO:0000313" key="13">
    <source>
        <dbReference type="Proteomes" id="UP000218934"/>
    </source>
</evidence>
<dbReference type="Gene3D" id="2.40.30.10">
    <property type="entry name" value="Translation factors"/>
    <property type="match status" value="1"/>
</dbReference>
<accession>A0A2A4FZV1</accession>
<dbReference type="Pfam" id="PF00175">
    <property type="entry name" value="NAD_binding_1"/>
    <property type="match status" value="1"/>
</dbReference>
<feature type="domain" description="FAD-binding FR-type" evidence="11">
    <location>
        <begin position="3"/>
        <end position="108"/>
    </location>
</feature>
<dbReference type="KEGG" id="rdi:CMV14_16795"/>
<evidence type="ECO:0000256" key="1">
    <source>
        <dbReference type="ARBA" id="ARBA00001974"/>
    </source>
</evidence>
<evidence type="ECO:0000259" key="11">
    <source>
        <dbReference type="PROSITE" id="PS51384"/>
    </source>
</evidence>
<comment type="cofactor">
    <cofactor evidence="9">
        <name>[2Fe-2S] cluster</name>
        <dbReference type="ChEBI" id="CHEBI:190135"/>
    </cofactor>
</comment>
<evidence type="ECO:0000256" key="9">
    <source>
        <dbReference type="ARBA" id="ARBA00034078"/>
    </source>
</evidence>
<dbReference type="OrthoDB" id="9786134at2"/>
<dbReference type="RefSeq" id="WP_066969005.1">
    <property type="nucleotide sequence ID" value="NZ_CP023449.1"/>
</dbReference>
<dbReference type="GO" id="GO:0046872">
    <property type="term" value="F:metal ion binding"/>
    <property type="evidence" value="ECO:0007669"/>
    <property type="project" value="UniProtKB-KW"/>
</dbReference>
<evidence type="ECO:0000256" key="2">
    <source>
        <dbReference type="ARBA" id="ARBA00022630"/>
    </source>
</evidence>
<comment type="cofactor">
    <cofactor evidence="1">
        <name>FAD</name>
        <dbReference type="ChEBI" id="CHEBI:57692"/>
    </cofactor>
</comment>
<reference evidence="12 13" key="1">
    <citation type="submission" date="2017-09" db="EMBL/GenBank/DDBJ databases">
        <title>The Catabolism of 3,6-Dichlorosalicylic acid is Initiated by the Cytochrome P450 Monooxygenase DsmABC in Rhizorhabdus dicambivorans Ndbn-20.</title>
        <authorList>
            <person name="Na L."/>
        </authorList>
    </citation>
    <scope>NUCLEOTIDE SEQUENCE [LARGE SCALE GENOMIC DNA]</scope>
    <source>
        <strain evidence="12 13">Ndbn-20m</strain>
    </source>
</reference>
<keyword evidence="7" id="KW-0408">Iron</keyword>
<dbReference type="InterPro" id="IPR012675">
    <property type="entry name" value="Beta-grasp_dom_sf"/>
</dbReference>
<keyword evidence="8" id="KW-0411">Iron-sulfur</keyword>
<dbReference type="InterPro" id="IPR050415">
    <property type="entry name" value="MRET"/>
</dbReference>
<dbReference type="InterPro" id="IPR001041">
    <property type="entry name" value="2Fe-2S_ferredoxin-type"/>
</dbReference>
<dbReference type="CDD" id="cd06214">
    <property type="entry name" value="PA_degradation_oxidoreductase_like"/>
    <property type="match status" value="1"/>
</dbReference>
<dbReference type="GO" id="GO:0051537">
    <property type="term" value="F:2 iron, 2 sulfur cluster binding"/>
    <property type="evidence" value="ECO:0007669"/>
    <property type="project" value="UniProtKB-KW"/>
</dbReference>
<proteinExistence type="predicted"/>
<evidence type="ECO:0000256" key="3">
    <source>
        <dbReference type="ARBA" id="ARBA00022714"/>
    </source>
</evidence>
<dbReference type="EMBL" id="NWUF01000005">
    <property type="protein sequence ID" value="PCE42967.1"/>
    <property type="molecule type" value="Genomic_DNA"/>
</dbReference>
<keyword evidence="13" id="KW-1185">Reference proteome</keyword>
<dbReference type="CDD" id="cd00207">
    <property type="entry name" value="fer2"/>
    <property type="match status" value="1"/>
</dbReference>
<dbReference type="SUPFAM" id="SSF54292">
    <property type="entry name" value="2Fe-2S ferredoxin-like"/>
    <property type="match status" value="1"/>
</dbReference>
<dbReference type="SUPFAM" id="SSF63380">
    <property type="entry name" value="Riboflavin synthase domain-like"/>
    <property type="match status" value="1"/>
</dbReference>
<name>A0A2A4FZV1_9SPHN</name>
<dbReference type="GO" id="GO:0050660">
    <property type="term" value="F:flavin adenine dinucleotide binding"/>
    <property type="evidence" value="ECO:0007669"/>
    <property type="project" value="TreeGrafter"/>
</dbReference>
<evidence type="ECO:0000313" key="12">
    <source>
        <dbReference type="EMBL" id="PCE42967.1"/>
    </source>
</evidence>
<keyword evidence="5" id="KW-0274">FAD</keyword>
<dbReference type="InterPro" id="IPR006058">
    <property type="entry name" value="2Fe2S_fd_BS"/>
</dbReference>
<dbReference type="PRINTS" id="PR00371">
    <property type="entry name" value="FPNCR"/>
</dbReference>
<dbReference type="Gene3D" id="3.10.20.30">
    <property type="match status" value="1"/>
</dbReference>
<keyword evidence="2" id="KW-0285">Flavoprotein</keyword>
<dbReference type="InterPro" id="IPR008333">
    <property type="entry name" value="Cbr1-like_FAD-bd_dom"/>
</dbReference>
<comment type="caution">
    <text evidence="12">The sequence shown here is derived from an EMBL/GenBank/DDBJ whole genome shotgun (WGS) entry which is preliminary data.</text>
</comment>
<keyword evidence="6" id="KW-0560">Oxidoreductase</keyword>
<dbReference type="PANTHER" id="PTHR47354:SF8">
    <property type="entry name" value="1,2-PHENYLACETYL-COA EPOXIDASE, SUBUNIT E"/>
    <property type="match status" value="1"/>
</dbReference>
<dbReference type="InterPro" id="IPR039261">
    <property type="entry name" value="FNR_nucleotide-bd"/>
</dbReference>
<evidence type="ECO:0000256" key="7">
    <source>
        <dbReference type="ARBA" id="ARBA00023004"/>
    </source>
</evidence>
<evidence type="ECO:0000259" key="10">
    <source>
        <dbReference type="PROSITE" id="PS51085"/>
    </source>
</evidence>
<protein>
    <submittedName>
        <fullName evidence="12">3-ketosteroid-9-alpha-hydroxylase</fullName>
    </submittedName>
</protein>
<keyword evidence="4" id="KW-0479">Metal-binding</keyword>
<keyword evidence="3" id="KW-0001">2Fe-2S</keyword>
<dbReference type="InterPro" id="IPR017938">
    <property type="entry name" value="Riboflavin_synthase-like_b-brl"/>
</dbReference>
<dbReference type="SUPFAM" id="SSF52343">
    <property type="entry name" value="Ferredoxin reductase-like, C-terminal NADP-linked domain"/>
    <property type="match status" value="1"/>
</dbReference>
<sequence>MSDNYHALEVVDVVEEIDDARTFVLAVPPDKADQFGYRSGQFLTVRLATEEGQLERCYSLSSVPGVDEHLRITVKRVPFGPVSNWMIDRVRTGDRLAVMRPAGVFVARDATRDLSLFAAGSGITPIISLAKDRLRQPAGKVALFYANRDERSVIFKAELNQLAADYPDRFSVTHWLETVQGLPTPKLLAAHAAHLAGREHFICGPAPYMDAVAAALDHLGVDRHQVHLERFVFAAPQPVTSVPSRDQPAAEASRLELTLDGRTATIDWAGGTLMLDAMQEAGFSPPYSCRSGSCGACICQLDAGEVDMQQNQVLDARDLAEGLILACQAIARSPAVKVTF</sequence>
<dbReference type="InterPro" id="IPR001433">
    <property type="entry name" value="OxRdtase_FAD/NAD-bd"/>
</dbReference>
<dbReference type="InterPro" id="IPR001709">
    <property type="entry name" value="Flavoprot_Pyr_Nucl_cyt_Rdtase"/>
</dbReference>
<dbReference type="PROSITE" id="PS00197">
    <property type="entry name" value="2FE2S_FER_1"/>
    <property type="match status" value="1"/>
</dbReference>
<dbReference type="PROSITE" id="PS51384">
    <property type="entry name" value="FAD_FR"/>
    <property type="match status" value="1"/>
</dbReference>
<dbReference type="Pfam" id="PF00111">
    <property type="entry name" value="Fer2"/>
    <property type="match status" value="1"/>
</dbReference>
<dbReference type="Proteomes" id="UP000218934">
    <property type="component" value="Unassembled WGS sequence"/>
</dbReference>
<dbReference type="Pfam" id="PF00970">
    <property type="entry name" value="FAD_binding_6"/>
    <property type="match status" value="1"/>
</dbReference>
<evidence type="ECO:0000256" key="8">
    <source>
        <dbReference type="ARBA" id="ARBA00023014"/>
    </source>
</evidence>
<dbReference type="PANTHER" id="PTHR47354">
    <property type="entry name" value="NADH OXIDOREDUCTASE HCR"/>
    <property type="match status" value="1"/>
</dbReference>
<dbReference type="InterPro" id="IPR036010">
    <property type="entry name" value="2Fe-2S_ferredoxin-like_sf"/>
</dbReference>
<dbReference type="PRINTS" id="PR00409">
    <property type="entry name" value="PHDIOXRDTASE"/>
</dbReference>
<evidence type="ECO:0000256" key="4">
    <source>
        <dbReference type="ARBA" id="ARBA00022723"/>
    </source>
</evidence>
<dbReference type="AlphaFoldDB" id="A0A2A4FZV1"/>
<evidence type="ECO:0000256" key="5">
    <source>
        <dbReference type="ARBA" id="ARBA00022827"/>
    </source>
</evidence>